<dbReference type="PANTHER" id="PTHR43772:SF2">
    <property type="entry name" value="PUTATIVE (AFU_ORTHOLOGUE AFUA_2G04480)-RELATED"/>
    <property type="match status" value="1"/>
</dbReference>
<accession>A0AAW2RS67</accession>
<keyword evidence="2" id="KW-0812">Transmembrane</keyword>
<sequence length="188" mass="20112">MGSIPIVSSAGGGGGVGWWRWFWHSSNGGGKSSNSTSKNGSHNNEACVLSSAFAYFLFSFVVLGSIGNLYARLMLTPNARTGITALGCQEDNEGSWAVGVFYGDSPFSLKPIEAMNVWKDKTAAWPVANPVITCASVSDAGFPSNFVADPFLYAQELTGHSRELFEIRASGLSCKFDLEGKGIEFRFS</sequence>
<dbReference type="InterPro" id="IPR052176">
    <property type="entry name" value="Glycosyl_Hydrlase_43_Enz"/>
</dbReference>
<dbReference type="PANTHER" id="PTHR43772">
    <property type="entry name" value="ENDO-1,4-BETA-XYLANASE"/>
    <property type="match status" value="1"/>
</dbReference>
<dbReference type="Pfam" id="PF24793">
    <property type="entry name" value="GINT1_N"/>
    <property type="match status" value="1"/>
</dbReference>
<comment type="caution">
    <text evidence="4">The sequence shown here is derived from an EMBL/GenBank/DDBJ whole genome shotgun (WGS) entry which is preliminary data.</text>
</comment>
<evidence type="ECO:0000256" key="1">
    <source>
        <dbReference type="ARBA" id="ARBA00023277"/>
    </source>
</evidence>
<proteinExistence type="predicted"/>
<reference evidence="4" key="1">
    <citation type="submission" date="2020-06" db="EMBL/GenBank/DDBJ databases">
        <authorList>
            <person name="Li T."/>
            <person name="Hu X."/>
            <person name="Zhang T."/>
            <person name="Song X."/>
            <person name="Zhang H."/>
            <person name="Dai N."/>
            <person name="Sheng W."/>
            <person name="Hou X."/>
            <person name="Wei L."/>
        </authorList>
    </citation>
    <scope>NUCLEOTIDE SEQUENCE</scope>
    <source>
        <strain evidence="4">KEN8</strain>
        <tissue evidence="4">Leaf</tissue>
    </source>
</reference>
<organism evidence="4">
    <name type="scientific">Sesamum calycinum</name>
    <dbReference type="NCBI Taxonomy" id="2727403"/>
    <lineage>
        <taxon>Eukaryota</taxon>
        <taxon>Viridiplantae</taxon>
        <taxon>Streptophyta</taxon>
        <taxon>Embryophyta</taxon>
        <taxon>Tracheophyta</taxon>
        <taxon>Spermatophyta</taxon>
        <taxon>Magnoliopsida</taxon>
        <taxon>eudicotyledons</taxon>
        <taxon>Gunneridae</taxon>
        <taxon>Pentapetalae</taxon>
        <taxon>asterids</taxon>
        <taxon>lamiids</taxon>
        <taxon>Lamiales</taxon>
        <taxon>Pedaliaceae</taxon>
        <taxon>Sesamum</taxon>
    </lineage>
</organism>
<feature type="domain" description="Glucosamine inositolphosphorylceramide transferase 1 N-terminal" evidence="3">
    <location>
        <begin position="88"/>
        <end position="156"/>
    </location>
</feature>
<keyword evidence="2" id="KW-1133">Transmembrane helix</keyword>
<gene>
    <name evidence="4" type="ORF">Scaly_0563500</name>
</gene>
<protein>
    <submittedName>
        <fullName evidence="4">Glucosamine inositolphosphorylceramide transferase 1</fullName>
    </submittedName>
</protein>
<keyword evidence="2" id="KW-0472">Membrane</keyword>
<evidence type="ECO:0000259" key="3">
    <source>
        <dbReference type="Pfam" id="PF24793"/>
    </source>
</evidence>
<feature type="transmembrane region" description="Helical" evidence="2">
    <location>
        <begin position="52"/>
        <end position="71"/>
    </location>
</feature>
<dbReference type="AlphaFoldDB" id="A0AAW2RS67"/>
<dbReference type="InterPro" id="IPR056442">
    <property type="entry name" value="GINT1_N"/>
</dbReference>
<name>A0AAW2RS67_9LAMI</name>
<dbReference type="EMBL" id="JACGWM010000003">
    <property type="protein sequence ID" value="KAL0382762.1"/>
    <property type="molecule type" value="Genomic_DNA"/>
</dbReference>
<keyword evidence="4" id="KW-0808">Transferase</keyword>
<dbReference type="GO" id="GO:0016740">
    <property type="term" value="F:transferase activity"/>
    <property type="evidence" value="ECO:0007669"/>
    <property type="project" value="UniProtKB-KW"/>
</dbReference>
<keyword evidence="1" id="KW-0119">Carbohydrate metabolism</keyword>
<reference evidence="4" key="2">
    <citation type="journal article" date="2024" name="Plant">
        <title>Genomic evolution and insights into agronomic trait innovations of Sesamum species.</title>
        <authorList>
            <person name="Miao H."/>
            <person name="Wang L."/>
            <person name="Qu L."/>
            <person name="Liu H."/>
            <person name="Sun Y."/>
            <person name="Le M."/>
            <person name="Wang Q."/>
            <person name="Wei S."/>
            <person name="Zheng Y."/>
            <person name="Lin W."/>
            <person name="Duan Y."/>
            <person name="Cao H."/>
            <person name="Xiong S."/>
            <person name="Wang X."/>
            <person name="Wei L."/>
            <person name="Li C."/>
            <person name="Ma Q."/>
            <person name="Ju M."/>
            <person name="Zhao R."/>
            <person name="Li G."/>
            <person name="Mu C."/>
            <person name="Tian Q."/>
            <person name="Mei H."/>
            <person name="Zhang T."/>
            <person name="Gao T."/>
            <person name="Zhang H."/>
        </authorList>
    </citation>
    <scope>NUCLEOTIDE SEQUENCE</scope>
    <source>
        <strain evidence="4">KEN8</strain>
    </source>
</reference>
<evidence type="ECO:0000256" key="2">
    <source>
        <dbReference type="SAM" id="Phobius"/>
    </source>
</evidence>
<evidence type="ECO:0000313" key="4">
    <source>
        <dbReference type="EMBL" id="KAL0382762.1"/>
    </source>
</evidence>